<dbReference type="Proteomes" id="UP000275925">
    <property type="component" value="Unassembled WGS sequence"/>
</dbReference>
<dbReference type="SUPFAM" id="SSF53448">
    <property type="entry name" value="Nucleotide-diphospho-sugar transferases"/>
    <property type="match status" value="1"/>
</dbReference>
<evidence type="ECO:0000313" key="2">
    <source>
        <dbReference type="Proteomes" id="UP000275925"/>
    </source>
</evidence>
<protein>
    <submittedName>
        <fullName evidence="1">Glycosyl transferase</fullName>
    </submittedName>
</protein>
<dbReference type="Gene3D" id="3.90.550.10">
    <property type="entry name" value="Spore Coat Polysaccharide Biosynthesis Protein SpsA, Chain A"/>
    <property type="match status" value="1"/>
</dbReference>
<name>A0A388TKL1_9BACT</name>
<dbReference type="EMBL" id="BGZO01000192">
    <property type="protein sequence ID" value="GBR77324.1"/>
    <property type="molecule type" value="Genomic_DNA"/>
</dbReference>
<proteinExistence type="predicted"/>
<keyword evidence="2" id="KW-1185">Reference proteome</keyword>
<organism evidence="1 2">
    <name type="scientific">Candidatus Termititenax persephonae</name>
    <dbReference type="NCBI Taxonomy" id="2218525"/>
    <lineage>
        <taxon>Bacteria</taxon>
        <taxon>Bacillati</taxon>
        <taxon>Candidatus Margulisiibacteriota</taxon>
        <taxon>Candidatus Termititenacia</taxon>
        <taxon>Candidatus Termititenacales</taxon>
        <taxon>Candidatus Termititenacaceae</taxon>
        <taxon>Candidatus Termititenax</taxon>
    </lineage>
</organism>
<comment type="caution">
    <text evidence="1">The sequence shown here is derived from an EMBL/GenBank/DDBJ whole genome shotgun (WGS) entry which is preliminary data.</text>
</comment>
<accession>A0A388TKL1</accession>
<dbReference type="GO" id="GO:0016740">
    <property type="term" value="F:transferase activity"/>
    <property type="evidence" value="ECO:0007669"/>
    <property type="project" value="UniProtKB-KW"/>
</dbReference>
<gene>
    <name evidence="1" type="ORF">NO2_1725</name>
</gene>
<dbReference type="InterPro" id="IPR029044">
    <property type="entry name" value="Nucleotide-diphossugar_trans"/>
</dbReference>
<dbReference type="AlphaFoldDB" id="A0A388TKL1"/>
<sequence length="236" mass="27515">MVKALERNPAANAVVCDILRVDSEDRPRSVWLNLLADYYLKKNELFRVAFGGIPCLIRRDVFLAAGLHEESLRASSDRDIGVKMVKHINIVGVPERLYMYREHGGNITSNSRAYKRSPEYREHFRRLAARYFAPEDYLNDWAEVRRFQDLAADYAVERRRKYANTILRCALQLAVLGRKKEALAELPKAAFLAPEVNYSAFAALLRLGFRDLRNFWVNMNCWFKYAYDDYFLVDVC</sequence>
<keyword evidence="1" id="KW-0808">Transferase</keyword>
<evidence type="ECO:0000313" key="1">
    <source>
        <dbReference type="EMBL" id="GBR77324.1"/>
    </source>
</evidence>
<reference evidence="1 2" key="1">
    <citation type="journal article" date="2019" name="ISME J.">
        <title>Genome analyses of uncultured TG2/ZB3 bacteria in 'Margulisbacteria' specifically attached to ectosymbiotic spirochetes of protists in the termite gut.</title>
        <authorList>
            <person name="Utami Y.D."/>
            <person name="Kuwahara H."/>
            <person name="Igai K."/>
            <person name="Murakami T."/>
            <person name="Sugaya K."/>
            <person name="Morikawa T."/>
            <person name="Nagura Y."/>
            <person name="Yuki M."/>
            <person name="Deevong P."/>
            <person name="Inoue T."/>
            <person name="Kihara K."/>
            <person name="Lo N."/>
            <person name="Yamada A."/>
            <person name="Ohkuma M."/>
            <person name="Hongoh Y."/>
        </authorList>
    </citation>
    <scope>NUCLEOTIDE SEQUENCE [LARGE SCALE GENOMIC DNA]</scope>
    <source>
        <strain evidence="1">NkOx7-02</strain>
    </source>
</reference>